<dbReference type="EMBL" id="CABIKM010000019">
    <property type="protein sequence ID" value="VUZ84867.1"/>
    <property type="molecule type" value="Genomic_DNA"/>
</dbReference>
<dbReference type="SUPFAM" id="SSF53335">
    <property type="entry name" value="S-adenosyl-L-methionine-dependent methyltransferases"/>
    <property type="match status" value="1"/>
</dbReference>
<dbReference type="InterPro" id="IPR008884">
    <property type="entry name" value="TylF_MeTrfase"/>
</dbReference>
<dbReference type="Pfam" id="PF05711">
    <property type="entry name" value="TylF"/>
    <property type="match status" value="1"/>
</dbReference>
<reference evidence="1 2" key="1">
    <citation type="submission" date="2019-07" db="EMBL/GenBank/DDBJ databases">
        <authorList>
            <person name="Cremers G."/>
        </authorList>
    </citation>
    <scope>NUCLEOTIDE SEQUENCE [LARGE SCALE GENOMIC DNA]</scope>
</reference>
<dbReference type="GO" id="GO:0008168">
    <property type="term" value="F:methyltransferase activity"/>
    <property type="evidence" value="ECO:0007669"/>
    <property type="project" value="UniProtKB-KW"/>
</dbReference>
<dbReference type="PANTHER" id="PTHR40036:SF1">
    <property type="entry name" value="MACROCIN O-METHYLTRANSFERASE"/>
    <property type="match status" value="1"/>
</dbReference>
<keyword evidence="1" id="KW-0489">Methyltransferase</keyword>
<evidence type="ECO:0000313" key="2">
    <source>
        <dbReference type="Proteomes" id="UP000334340"/>
    </source>
</evidence>
<dbReference type="PANTHER" id="PTHR40036">
    <property type="entry name" value="MACROCIN O-METHYLTRANSFERASE"/>
    <property type="match status" value="1"/>
</dbReference>
<name>A0A564ZJ07_9BACT</name>
<protein>
    <submittedName>
        <fullName evidence="1">Demethyldecarbamoylnovobiocin O-methyltransferase</fullName>
        <ecNumber evidence="1">2.1.1.285</ecNumber>
    </submittedName>
</protein>
<keyword evidence="1" id="KW-0808">Transferase</keyword>
<evidence type="ECO:0000313" key="1">
    <source>
        <dbReference type="EMBL" id="VUZ84867.1"/>
    </source>
</evidence>
<dbReference type="AlphaFoldDB" id="A0A564ZJ07"/>
<accession>A0A564ZJ07</accession>
<sequence length="222" mass="24650">MLRYLTKKCIPQSVVNSLLLTFPSLYPGLRYESQLSEDQMAVLSGISGKGLPGNVIECGVYRGGTTVLMALYLKNTRIAKKIYALDSFSSFPADEVNEEIRRGLVPDQGRAAFTSTSSDYVQRKVDRLGLHDMIEIVPGYFEDTLDTIKDTFCLALIDCDLEKSAELCLTMLWDRMVKGGSIVVDDYTNPGYPGARIASDRFLSTVSYAQQHVCHGLLVIEK</sequence>
<dbReference type="Proteomes" id="UP000334340">
    <property type="component" value="Unassembled WGS sequence"/>
</dbReference>
<gene>
    <name evidence="1" type="primary">novP</name>
    <name evidence="1" type="ORF">MELA_01242</name>
</gene>
<dbReference type="GO" id="GO:0032259">
    <property type="term" value="P:methylation"/>
    <property type="evidence" value="ECO:0007669"/>
    <property type="project" value="UniProtKB-KW"/>
</dbReference>
<organism evidence="1 2">
    <name type="scientific">Candidatus Methylomirabilis lanthanidiphila</name>
    <dbReference type="NCBI Taxonomy" id="2211376"/>
    <lineage>
        <taxon>Bacteria</taxon>
        <taxon>Candidatus Methylomirabilota</taxon>
        <taxon>Candidatus Methylomirabilia</taxon>
        <taxon>Candidatus Methylomirabilales</taxon>
        <taxon>Candidatus Methylomirabilaceae</taxon>
        <taxon>Candidatus Methylomirabilis</taxon>
    </lineage>
</organism>
<dbReference type="EC" id="2.1.1.285" evidence="1"/>
<dbReference type="InterPro" id="IPR029063">
    <property type="entry name" value="SAM-dependent_MTases_sf"/>
</dbReference>
<proteinExistence type="predicted"/>
<dbReference type="Gene3D" id="3.40.50.150">
    <property type="entry name" value="Vaccinia Virus protein VP39"/>
    <property type="match status" value="1"/>
</dbReference>
<keyword evidence="2" id="KW-1185">Reference proteome</keyword>